<dbReference type="Gene3D" id="3.40.190.290">
    <property type="match status" value="1"/>
</dbReference>
<name>A0A9X2J2N7_9SPHN</name>
<dbReference type="InterPro" id="IPR000847">
    <property type="entry name" value="LysR_HTH_N"/>
</dbReference>
<evidence type="ECO:0000256" key="4">
    <source>
        <dbReference type="ARBA" id="ARBA00023163"/>
    </source>
</evidence>
<reference evidence="6" key="1">
    <citation type="submission" date="2022-06" db="EMBL/GenBank/DDBJ databases">
        <title>Sphingomicrobium sedimins sp. nov., a marine bacterium isolated from tidal flat.</title>
        <authorList>
            <person name="Kim C.-H."/>
            <person name="Yoo Y."/>
            <person name="Kim J.-J."/>
        </authorList>
    </citation>
    <scope>NUCLEOTIDE SEQUENCE</scope>
    <source>
        <strain evidence="6">GRR-S6-50</strain>
    </source>
</reference>
<evidence type="ECO:0000256" key="2">
    <source>
        <dbReference type="ARBA" id="ARBA00023015"/>
    </source>
</evidence>
<evidence type="ECO:0000256" key="3">
    <source>
        <dbReference type="ARBA" id="ARBA00023125"/>
    </source>
</evidence>
<dbReference type="SUPFAM" id="SSF46785">
    <property type="entry name" value="Winged helix' DNA-binding domain"/>
    <property type="match status" value="1"/>
</dbReference>
<evidence type="ECO:0000259" key="5">
    <source>
        <dbReference type="PROSITE" id="PS50931"/>
    </source>
</evidence>
<dbReference type="GO" id="GO:0003700">
    <property type="term" value="F:DNA-binding transcription factor activity"/>
    <property type="evidence" value="ECO:0007669"/>
    <property type="project" value="InterPro"/>
</dbReference>
<keyword evidence="7" id="KW-1185">Reference proteome</keyword>
<dbReference type="EMBL" id="JAMSHT010000001">
    <property type="protein sequence ID" value="MCM8557215.1"/>
    <property type="molecule type" value="Genomic_DNA"/>
</dbReference>
<dbReference type="AlphaFoldDB" id="A0A9X2J2N7"/>
<feature type="domain" description="HTH lysR-type" evidence="5">
    <location>
        <begin position="1"/>
        <end position="59"/>
    </location>
</feature>
<proteinExistence type="inferred from homology"/>
<keyword evidence="3" id="KW-0238">DNA-binding</keyword>
<comment type="similarity">
    <text evidence="1">Belongs to the LysR transcriptional regulatory family.</text>
</comment>
<organism evidence="6 7">
    <name type="scientific">Sphingomicrobium sediminis</name>
    <dbReference type="NCBI Taxonomy" id="2950949"/>
    <lineage>
        <taxon>Bacteria</taxon>
        <taxon>Pseudomonadati</taxon>
        <taxon>Pseudomonadota</taxon>
        <taxon>Alphaproteobacteria</taxon>
        <taxon>Sphingomonadales</taxon>
        <taxon>Sphingomonadaceae</taxon>
        <taxon>Sphingomicrobium</taxon>
    </lineage>
</organism>
<dbReference type="Pfam" id="PF00126">
    <property type="entry name" value="HTH_1"/>
    <property type="match status" value="1"/>
</dbReference>
<evidence type="ECO:0000256" key="1">
    <source>
        <dbReference type="ARBA" id="ARBA00009437"/>
    </source>
</evidence>
<dbReference type="Gene3D" id="1.10.10.10">
    <property type="entry name" value="Winged helix-like DNA-binding domain superfamily/Winged helix DNA-binding domain"/>
    <property type="match status" value="1"/>
</dbReference>
<dbReference type="SUPFAM" id="SSF53850">
    <property type="entry name" value="Periplasmic binding protein-like II"/>
    <property type="match status" value="1"/>
</dbReference>
<dbReference type="PANTHER" id="PTHR30537:SF3">
    <property type="entry name" value="TRANSCRIPTIONAL REGULATORY PROTEIN"/>
    <property type="match status" value="1"/>
</dbReference>
<dbReference type="GO" id="GO:0043565">
    <property type="term" value="F:sequence-specific DNA binding"/>
    <property type="evidence" value="ECO:0007669"/>
    <property type="project" value="TreeGrafter"/>
</dbReference>
<accession>A0A9X2J2N7</accession>
<protein>
    <submittedName>
        <fullName evidence="6">LysR family transcriptional regulator</fullName>
    </submittedName>
</protein>
<dbReference type="PANTHER" id="PTHR30537">
    <property type="entry name" value="HTH-TYPE TRANSCRIPTIONAL REGULATOR"/>
    <property type="match status" value="1"/>
</dbReference>
<keyword evidence="2" id="KW-0805">Transcription regulation</keyword>
<keyword evidence="4" id="KW-0804">Transcription</keyword>
<dbReference type="InterPro" id="IPR058163">
    <property type="entry name" value="LysR-type_TF_proteobact-type"/>
</dbReference>
<dbReference type="FunFam" id="1.10.10.10:FF:000001">
    <property type="entry name" value="LysR family transcriptional regulator"/>
    <property type="match status" value="1"/>
</dbReference>
<comment type="caution">
    <text evidence="6">The sequence shown here is derived from an EMBL/GenBank/DDBJ whole genome shotgun (WGS) entry which is preliminary data.</text>
</comment>
<dbReference type="InterPro" id="IPR036388">
    <property type="entry name" value="WH-like_DNA-bd_sf"/>
</dbReference>
<dbReference type="InterPro" id="IPR005119">
    <property type="entry name" value="LysR_subst-bd"/>
</dbReference>
<evidence type="ECO:0000313" key="7">
    <source>
        <dbReference type="Proteomes" id="UP001155128"/>
    </source>
</evidence>
<sequence length="297" mass="32919">MYDWNDLRYFLAVAEEGSTLKAADRMGANQTTVARRIAALEEALGHSLFERRRAGYRLTETGARFVELAKPVREAAEALAADADASSRNLSGTVRLSTNELYSEAMLTPLIIAFKKQFPDIRIELDHSHEARDLAKGEADIGLRVAERIKGDALVTRRIGQDRWTFYCSKAYAEEHGKPTSFRHIPKHPIVGGGGPGIWDIYGRWLEIYAPNVEPVMMYDSSTGLLAAVRSGAGIAAMPTIAVGDDPQLVQCFASGPVRRHVYLVTHERVRSAPHVRAVMDFLGEKLVERATRMGLR</sequence>
<dbReference type="InterPro" id="IPR036390">
    <property type="entry name" value="WH_DNA-bd_sf"/>
</dbReference>
<dbReference type="GO" id="GO:0006351">
    <property type="term" value="P:DNA-templated transcription"/>
    <property type="evidence" value="ECO:0007669"/>
    <property type="project" value="TreeGrafter"/>
</dbReference>
<dbReference type="Proteomes" id="UP001155128">
    <property type="component" value="Unassembled WGS sequence"/>
</dbReference>
<gene>
    <name evidence="6" type="ORF">NDO55_05200</name>
</gene>
<dbReference type="RefSeq" id="WP_252113093.1">
    <property type="nucleotide sequence ID" value="NZ_JAMSHT010000001.1"/>
</dbReference>
<evidence type="ECO:0000313" key="6">
    <source>
        <dbReference type="EMBL" id="MCM8557215.1"/>
    </source>
</evidence>
<dbReference type="Pfam" id="PF03466">
    <property type="entry name" value="LysR_substrate"/>
    <property type="match status" value="1"/>
</dbReference>
<dbReference type="PROSITE" id="PS50931">
    <property type="entry name" value="HTH_LYSR"/>
    <property type="match status" value="1"/>
</dbReference>